<proteinExistence type="inferred from homology"/>
<reference evidence="7 8" key="1">
    <citation type="submission" date="2009-08" db="EMBL/GenBank/DDBJ databases">
        <title>The Genome Sequence of Spizellomyces punctatus strain DAOM BR117.</title>
        <authorList>
            <consortium name="The Broad Institute Genome Sequencing Platform"/>
            <person name="Russ C."/>
            <person name="Cuomo C."/>
            <person name="Shea T."/>
            <person name="Young S.K."/>
            <person name="Zeng Q."/>
            <person name="Koehrsen M."/>
            <person name="Haas B."/>
            <person name="Borodovsky M."/>
            <person name="Guigo R."/>
            <person name="Alvarado L."/>
            <person name="Berlin A."/>
            <person name="Bochicchio J."/>
            <person name="Borenstein D."/>
            <person name="Chapman S."/>
            <person name="Chen Z."/>
            <person name="Engels R."/>
            <person name="Freedman E."/>
            <person name="Gellesch M."/>
            <person name="Goldberg J."/>
            <person name="Griggs A."/>
            <person name="Gujja S."/>
            <person name="Heiman D."/>
            <person name="Hepburn T."/>
            <person name="Howarth C."/>
            <person name="Jen D."/>
            <person name="Larson L."/>
            <person name="Lewis B."/>
            <person name="Mehta T."/>
            <person name="Park D."/>
            <person name="Pearson M."/>
            <person name="Roberts A."/>
            <person name="Saif S."/>
            <person name="Shenoy N."/>
            <person name="Sisk P."/>
            <person name="Stolte C."/>
            <person name="Sykes S."/>
            <person name="Thomson T."/>
            <person name="Walk T."/>
            <person name="White J."/>
            <person name="Yandava C."/>
            <person name="Burger G."/>
            <person name="Gray M.W."/>
            <person name="Holland P.W.H."/>
            <person name="King N."/>
            <person name="Lang F.B.F."/>
            <person name="Roger A.J."/>
            <person name="Ruiz-Trillo I."/>
            <person name="Lander E."/>
            <person name="Nusbaum C."/>
        </authorList>
    </citation>
    <scope>NUCLEOTIDE SEQUENCE [LARGE SCALE GENOMIC DNA]</scope>
    <source>
        <strain evidence="7 8">DAOM BR117</strain>
    </source>
</reference>
<dbReference type="GO" id="GO:0099078">
    <property type="term" value="C:BORC complex"/>
    <property type="evidence" value="ECO:0007669"/>
    <property type="project" value="TreeGrafter"/>
</dbReference>
<organism evidence="7 8">
    <name type="scientific">Spizellomyces punctatus (strain DAOM BR117)</name>
    <dbReference type="NCBI Taxonomy" id="645134"/>
    <lineage>
        <taxon>Eukaryota</taxon>
        <taxon>Fungi</taxon>
        <taxon>Fungi incertae sedis</taxon>
        <taxon>Chytridiomycota</taxon>
        <taxon>Chytridiomycota incertae sedis</taxon>
        <taxon>Chytridiomycetes</taxon>
        <taxon>Spizellomycetales</taxon>
        <taxon>Spizellomycetaceae</taxon>
        <taxon>Spizellomyces</taxon>
    </lineage>
</organism>
<sequence>MARKRNSAVNAEGIVEVIRGPRVRELDPDLAALRKVPQFEPLIESSLAPQGFNWGGLFSPTPGAKVNELPFALDPSPSIALWEQCRAHIQRCADAVARDQQLLAKSMTNMDEYCAKLANTVTNRCYEAKSQNEKLMSVTNIKKQAEKTGNMLSDVLISLDKLSPLIPPSDRLSHPDNEDRYPALTKWLAARSKYEEGS</sequence>
<dbReference type="Pfam" id="PF10158">
    <property type="entry name" value="LOH1CR12"/>
    <property type="match status" value="1"/>
</dbReference>
<gene>
    <name evidence="7" type="ORF">SPPG_04827</name>
</gene>
<keyword evidence="5" id="KW-0458">Lysosome</keyword>
<dbReference type="OrthoDB" id="10035640at2759"/>
<name>A0A0L0HGA5_SPIPD</name>
<dbReference type="GO" id="GO:0072384">
    <property type="term" value="P:organelle transport along microtubule"/>
    <property type="evidence" value="ECO:0007669"/>
    <property type="project" value="TreeGrafter"/>
</dbReference>
<evidence type="ECO:0000256" key="3">
    <source>
        <dbReference type="ARBA" id="ARBA00022300"/>
    </source>
</evidence>
<evidence type="ECO:0000313" key="8">
    <source>
        <dbReference type="Proteomes" id="UP000053201"/>
    </source>
</evidence>
<dbReference type="GO" id="GO:0032418">
    <property type="term" value="P:lysosome localization"/>
    <property type="evidence" value="ECO:0007669"/>
    <property type="project" value="InterPro"/>
</dbReference>
<evidence type="ECO:0000256" key="5">
    <source>
        <dbReference type="ARBA" id="ARBA00023228"/>
    </source>
</evidence>
<protein>
    <recommendedName>
        <fullName evidence="3">BLOC-1-related complex subunit 5</fullName>
    </recommendedName>
</protein>
<evidence type="ECO:0000256" key="2">
    <source>
        <dbReference type="ARBA" id="ARBA00010235"/>
    </source>
</evidence>
<evidence type="ECO:0000256" key="1">
    <source>
        <dbReference type="ARBA" id="ARBA00004122"/>
    </source>
</evidence>
<keyword evidence="6" id="KW-0449">Lipoprotein</keyword>
<keyword evidence="4" id="KW-0472">Membrane</keyword>
<dbReference type="PANTHER" id="PTHR31634">
    <property type="entry name" value="BLOC-1-RELATED COMPLEX SUBUNIT 5"/>
    <property type="match status" value="1"/>
</dbReference>
<dbReference type="CDD" id="cd22789">
    <property type="entry name" value="BORCS5-like"/>
    <property type="match status" value="1"/>
</dbReference>
<evidence type="ECO:0000256" key="4">
    <source>
        <dbReference type="ARBA" id="ARBA00023136"/>
    </source>
</evidence>
<dbReference type="InterPro" id="IPR018780">
    <property type="entry name" value="TBORCS5"/>
</dbReference>
<accession>A0A0L0HGA5</accession>
<evidence type="ECO:0000313" key="7">
    <source>
        <dbReference type="EMBL" id="KND00516.1"/>
    </source>
</evidence>
<dbReference type="VEuPathDB" id="FungiDB:SPPG_04827"/>
<dbReference type="AlphaFoldDB" id="A0A0L0HGA5"/>
<dbReference type="GeneID" id="27688257"/>
<comment type="subcellular location">
    <subcellularLocation>
        <location evidence="1">Lysosome membrane</location>
        <topology evidence="1">Lipid-anchor</topology>
        <orientation evidence="1">Cytoplasmic side</orientation>
    </subcellularLocation>
</comment>
<dbReference type="Proteomes" id="UP000053201">
    <property type="component" value="Unassembled WGS sequence"/>
</dbReference>
<comment type="similarity">
    <text evidence="2">Belongs to the BORCS5 family.</text>
</comment>
<dbReference type="EMBL" id="KQ257456">
    <property type="protein sequence ID" value="KND00516.1"/>
    <property type="molecule type" value="Genomic_DNA"/>
</dbReference>
<dbReference type="RefSeq" id="XP_016608555.1">
    <property type="nucleotide sequence ID" value="XM_016753066.1"/>
</dbReference>
<evidence type="ECO:0000256" key="6">
    <source>
        <dbReference type="ARBA" id="ARBA00023288"/>
    </source>
</evidence>
<keyword evidence="8" id="KW-1185">Reference proteome</keyword>
<dbReference type="PANTHER" id="PTHR31634:SF2">
    <property type="entry name" value="BLOC-1-RELATED COMPLEX SUBUNIT 5"/>
    <property type="match status" value="1"/>
</dbReference>